<gene>
    <name evidence="1" type="ORF">ACFPN6_13040</name>
</gene>
<keyword evidence="2" id="KW-1185">Reference proteome</keyword>
<reference evidence="2" key="1">
    <citation type="journal article" date="2019" name="Int. J. Syst. Evol. Microbiol.">
        <title>The Global Catalogue of Microorganisms (GCM) 10K type strain sequencing project: providing services to taxonomists for standard genome sequencing and annotation.</title>
        <authorList>
            <consortium name="The Broad Institute Genomics Platform"/>
            <consortium name="The Broad Institute Genome Sequencing Center for Infectious Disease"/>
            <person name="Wu L."/>
            <person name="Ma J."/>
        </authorList>
    </citation>
    <scope>NUCLEOTIDE SEQUENCE [LARGE SCALE GENOMIC DNA]</scope>
    <source>
        <strain evidence="2">CCM 8479</strain>
    </source>
</reference>
<name>A0ABW0D7X1_STRFI</name>
<proteinExistence type="predicted"/>
<sequence>MLRTLQTCPAPGGTLVLDLAGKELLARGAAPPEVVRRGDDV</sequence>
<accession>A0ABW0D7X1</accession>
<dbReference type="EMBL" id="JBHSKL010000012">
    <property type="protein sequence ID" value="MFC5225507.1"/>
    <property type="molecule type" value="Genomic_DNA"/>
</dbReference>
<evidence type="ECO:0000313" key="1">
    <source>
        <dbReference type="EMBL" id="MFC5225507.1"/>
    </source>
</evidence>
<comment type="caution">
    <text evidence="1">The sequence shown here is derived from an EMBL/GenBank/DDBJ whole genome shotgun (WGS) entry which is preliminary data.</text>
</comment>
<dbReference type="RefSeq" id="WP_344645989.1">
    <property type="nucleotide sequence ID" value="NZ_BAAASS010000023.1"/>
</dbReference>
<evidence type="ECO:0000313" key="2">
    <source>
        <dbReference type="Proteomes" id="UP001596156"/>
    </source>
</evidence>
<dbReference type="Proteomes" id="UP001596156">
    <property type="component" value="Unassembled WGS sequence"/>
</dbReference>
<organism evidence="1 2">
    <name type="scientific">Streptomyces fimbriatus</name>
    <dbReference type="NCBI Taxonomy" id="68197"/>
    <lineage>
        <taxon>Bacteria</taxon>
        <taxon>Bacillati</taxon>
        <taxon>Actinomycetota</taxon>
        <taxon>Actinomycetes</taxon>
        <taxon>Kitasatosporales</taxon>
        <taxon>Streptomycetaceae</taxon>
        <taxon>Streptomyces</taxon>
    </lineage>
</organism>
<protein>
    <submittedName>
        <fullName evidence="1">Uncharacterized protein</fullName>
    </submittedName>
</protein>